<dbReference type="Proteomes" id="UP000240259">
    <property type="component" value="Unassembled WGS sequence"/>
</dbReference>
<dbReference type="Gene3D" id="3.30.70.1320">
    <property type="entry name" value="Multidrug efflux transporter AcrB pore domain like"/>
    <property type="match status" value="1"/>
</dbReference>
<feature type="transmembrane region" description="Helical" evidence="9">
    <location>
        <begin position="12"/>
        <end position="34"/>
    </location>
</feature>
<dbReference type="GO" id="GO:0009636">
    <property type="term" value="P:response to toxic substance"/>
    <property type="evidence" value="ECO:0007669"/>
    <property type="project" value="UniProtKB-ARBA"/>
</dbReference>
<dbReference type="GO" id="GO:0015562">
    <property type="term" value="F:efflux transmembrane transporter activity"/>
    <property type="evidence" value="ECO:0007669"/>
    <property type="project" value="InterPro"/>
</dbReference>
<evidence type="ECO:0000256" key="8">
    <source>
        <dbReference type="ARBA" id="ARBA00023136"/>
    </source>
</evidence>
<feature type="transmembrane region" description="Helical" evidence="9">
    <location>
        <begin position="870"/>
        <end position="887"/>
    </location>
</feature>
<keyword evidence="6 9" id="KW-0812">Transmembrane</keyword>
<evidence type="ECO:0000256" key="1">
    <source>
        <dbReference type="ARBA" id="ARBA00004429"/>
    </source>
</evidence>
<dbReference type="Pfam" id="PF00873">
    <property type="entry name" value="ACR_tran"/>
    <property type="match status" value="1"/>
</dbReference>
<feature type="transmembrane region" description="Helical" evidence="9">
    <location>
        <begin position="924"/>
        <end position="948"/>
    </location>
</feature>
<evidence type="ECO:0000256" key="7">
    <source>
        <dbReference type="ARBA" id="ARBA00022989"/>
    </source>
</evidence>
<dbReference type="NCBIfam" id="NF000282">
    <property type="entry name" value="RND_permease_1"/>
    <property type="match status" value="1"/>
</dbReference>
<comment type="similarity">
    <text evidence="2 9">Belongs to the resistance-nodulation-cell division (RND) (TC 2.A.6) family.</text>
</comment>
<gene>
    <name evidence="10" type="ORF">C9427_07105</name>
</gene>
<keyword evidence="7 9" id="KW-1133">Transmembrane helix</keyword>
<dbReference type="SUPFAM" id="SSF82693">
    <property type="entry name" value="Multidrug efflux transporter AcrB pore domain, PN1, PN2, PC1 and PC2 subdomains"/>
    <property type="match status" value="4"/>
</dbReference>
<dbReference type="PRINTS" id="PR00702">
    <property type="entry name" value="ACRIFLAVINRP"/>
</dbReference>
<feature type="transmembrane region" description="Helical" evidence="9">
    <location>
        <begin position="396"/>
        <end position="419"/>
    </location>
</feature>
<keyword evidence="3 9" id="KW-0813">Transport</keyword>
<feature type="transmembrane region" description="Helical" evidence="9">
    <location>
        <begin position="1001"/>
        <end position="1027"/>
    </location>
</feature>
<dbReference type="Gene3D" id="1.20.1640.10">
    <property type="entry name" value="Multidrug efflux transporter AcrB transmembrane domain"/>
    <property type="match status" value="2"/>
</dbReference>
<feature type="transmembrane region" description="Helical" evidence="9">
    <location>
        <begin position="431"/>
        <end position="455"/>
    </location>
</feature>
<dbReference type="Gene3D" id="3.30.70.1440">
    <property type="entry name" value="Multidrug efflux transporter AcrB pore domain"/>
    <property type="match status" value="1"/>
</dbReference>
<evidence type="ECO:0000313" key="10">
    <source>
        <dbReference type="EMBL" id="PTE11143.1"/>
    </source>
</evidence>
<keyword evidence="8 9" id="KW-0472">Membrane</keyword>
<dbReference type="GO" id="GO:0042910">
    <property type="term" value="F:xenobiotic transmembrane transporter activity"/>
    <property type="evidence" value="ECO:0007669"/>
    <property type="project" value="TreeGrafter"/>
</dbReference>
<feature type="transmembrane region" description="Helical" evidence="9">
    <location>
        <begin position="973"/>
        <end position="995"/>
    </location>
</feature>
<dbReference type="RefSeq" id="WP_107648429.1">
    <property type="nucleotide sequence ID" value="NZ_PZJX01000015.1"/>
</dbReference>
<dbReference type="Gene3D" id="3.30.2090.10">
    <property type="entry name" value="Multidrug efflux transporter AcrB TolC docking domain, DN and DC subdomains"/>
    <property type="match status" value="2"/>
</dbReference>
<dbReference type="NCBIfam" id="TIGR00915">
    <property type="entry name" value="2A0602"/>
    <property type="match status" value="1"/>
</dbReference>
<evidence type="ECO:0000256" key="5">
    <source>
        <dbReference type="ARBA" id="ARBA00022519"/>
    </source>
</evidence>
<evidence type="ECO:0000256" key="4">
    <source>
        <dbReference type="ARBA" id="ARBA00022475"/>
    </source>
</evidence>
<dbReference type="SUPFAM" id="SSF82714">
    <property type="entry name" value="Multidrug efflux transporter AcrB TolC docking domain, DN and DC subdomains"/>
    <property type="match status" value="2"/>
</dbReference>
<feature type="transmembrane region" description="Helical" evidence="9">
    <location>
        <begin position="368"/>
        <end position="390"/>
    </location>
</feature>
<dbReference type="AlphaFoldDB" id="A0A2T4IZX5"/>
<dbReference type="PANTHER" id="PTHR32063">
    <property type="match status" value="1"/>
</dbReference>
<feature type="transmembrane region" description="Helical" evidence="9">
    <location>
        <begin position="342"/>
        <end position="361"/>
    </location>
</feature>
<dbReference type="InterPro" id="IPR004764">
    <property type="entry name" value="MdtF-like"/>
</dbReference>
<comment type="subcellular location">
    <subcellularLocation>
        <location evidence="1 9">Cell inner membrane</location>
        <topology evidence="1 9">Multi-pass membrane protein</topology>
    </subcellularLocation>
</comment>
<evidence type="ECO:0000256" key="9">
    <source>
        <dbReference type="RuleBase" id="RU364070"/>
    </source>
</evidence>
<feature type="transmembrane region" description="Helical" evidence="9">
    <location>
        <begin position="537"/>
        <end position="555"/>
    </location>
</feature>
<proteinExistence type="inferred from homology"/>
<feature type="transmembrane region" description="Helical" evidence="9">
    <location>
        <begin position="894"/>
        <end position="918"/>
    </location>
</feature>
<dbReference type="OrthoDB" id="9807350at2"/>
<dbReference type="InterPro" id="IPR027463">
    <property type="entry name" value="AcrB_DN_DC_subdom"/>
</dbReference>
<evidence type="ECO:0000256" key="2">
    <source>
        <dbReference type="ARBA" id="ARBA00010942"/>
    </source>
</evidence>
<sequence length="1049" mass="111534">MISKFFIERPVLANAIAILMVVIGIISLFALPVAQYPDVVPPTVSVTTRYPGASARAVIDTVALPIEQQVNGVEGMIYMQSYAASDGTYNLTVTFAIGTDLDQAQVLVQNRVSSALAGLPQAVQVQGVTVQKKSTSILEIVTLTSPDSQYDSLYLANYATIRLKDELSRIPGVGNVNVFGAGQYSMRVWLDPEKMQARGLTTQDVVQALSQQSEQVTAGQMGAPPAPDGQSFQYTVEVSSRLDDPDQFGAVIVKTGANGDMTRVRDVGRVELGAQTYGQFFNLDGQPAAGMAVFLSPGANALDVAGKVEARMKELSGEFPKGLAYSIPFNTTIFVSQAIHEVYKTLIEAAVLVLIVILLFLQDWRAMLVPATTVPVTIIGAFAAMAALGFSVNLSTLFAIVLAIGIVVDDAIVVVEGAAHNMERGMSGHDAAIAAMNALFGPIIGITLVLMAVFLPAAFLPGLTGQMYAQFALVIAATAIISAINAATLKPTQCATWLRRPVPPEQRNFFFRGFNAVYQRMENRYAGLIGSMVRHSTVMGIIALLIIGAAGYGIARVATGFIPIEDQGYMLAAVQLPDGAALGRTQETLQQVSKIAKATPGVDQVVTIAGISALDNNSTLANAGVAYIILKDWSLRGKGEDLASLYATLNKNMSGMADGTVLVLPPPPIQGIGNAAGFTMQVELRDGSFDLAKLQGAVEAVTRAAQTQSGIQRVSAPFRANVPQYTVEIDREKVQTLGLTTDQVFQTLAGYLGSTYVSQFNKFGRVFQIYVQGDAQFRLTPENIARLSVRNQNGDMIPLGTLLTITPSVGPSLISLYNLYPSASIIGVQAQGFSSGDAIKLMEGVAADTLPPGTGYDWTALSYQEKLVGSQIYLVFGLALLLVYLVLAGQYESWLAPISILLAAPLSLVGPVLVLNGLGIDNNLYVQIGLILLIALSAKNAILIVEVARELRAAGRPIVEAAIEAARARFRPILMTSFAFILGVAPLVVATGAGASARKSIGITVFSGMIASTCLAVLFVPSFFVILQRFEEWRAARKTKREVTSTLPG</sequence>
<dbReference type="FunFam" id="3.30.70.1430:FF:000001">
    <property type="entry name" value="Efflux pump membrane transporter"/>
    <property type="match status" value="1"/>
</dbReference>
<dbReference type="InterPro" id="IPR001036">
    <property type="entry name" value="Acrflvin-R"/>
</dbReference>
<reference evidence="10 11" key="1">
    <citation type="submission" date="2018-03" db="EMBL/GenBank/DDBJ databases">
        <title>Genome sequence of the symbiotic type strain Mesorhizobium helmanticense CSLC115NT isolated from Lotus corniculatus nodules.</title>
        <authorList>
            <person name="Sannazzaro A.I."/>
            <person name="Torres Tejerizo G.A."/>
            <person name="Dip D."/>
            <person name="Caballero M."/>
            <person name="Pistorio M."/>
            <person name="Estrella M.J."/>
        </authorList>
    </citation>
    <scope>NUCLEOTIDE SEQUENCE [LARGE SCALE GENOMIC DNA]</scope>
    <source>
        <strain evidence="10 11">CSLC115N</strain>
    </source>
</reference>
<evidence type="ECO:0000256" key="6">
    <source>
        <dbReference type="ARBA" id="ARBA00022692"/>
    </source>
</evidence>
<protein>
    <recommendedName>
        <fullName evidence="9">Efflux pump membrane transporter</fullName>
    </recommendedName>
</protein>
<keyword evidence="4" id="KW-1003">Cell membrane</keyword>
<dbReference type="GO" id="GO:0005886">
    <property type="term" value="C:plasma membrane"/>
    <property type="evidence" value="ECO:0007669"/>
    <property type="project" value="UniProtKB-SubCell"/>
</dbReference>
<evidence type="ECO:0000313" key="11">
    <source>
        <dbReference type="Proteomes" id="UP000240259"/>
    </source>
</evidence>
<dbReference type="PANTHER" id="PTHR32063:SF13">
    <property type="entry name" value="MULTIDRUG EFFLUX PUMP SUBUNIT ACRB-RELATED"/>
    <property type="match status" value="1"/>
</dbReference>
<evidence type="ECO:0000256" key="3">
    <source>
        <dbReference type="ARBA" id="ARBA00022448"/>
    </source>
</evidence>
<name>A0A2T4IZX5_9HYPH</name>
<keyword evidence="5 9" id="KW-0997">Cell inner membrane</keyword>
<dbReference type="Gene3D" id="3.30.70.1430">
    <property type="entry name" value="Multidrug efflux transporter AcrB pore domain"/>
    <property type="match status" value="2"/>
</dbReference>
<comment type="caution">
    <text evidence="10">The sequence shown here is derived from an EMBL/GenBank/DDBJ whole genome shotgun (WGS) entry which is preliminary data.</text>
</comment>
<feature type="transmembrane region" description="Helical" evidence="9">
    <location>
        <begin position="467"/>
        <end position="489"/>
    </location>
</feature>
<organism evidence="10 11">
    <name type="scientific">Mesorhizobium helmanticense</name>
    <dbReference type="NCBI Taxonomy" id="1776423"/>
    <lineage>
        <taxon>Bacteria</taxon>
        <taxon>Pseudomonadati</taxon>
        <taxon>Pseudomonadota</taxon>
        <taxon>Alphaproteobacteria</taxon>
        <taxon>Hyphomicrobiales</taxon>
        <taxon>Phyllobacteriaceae</taxon>
        <taxon>Mesorhizobium</taxon>
    </lineage>
</organism>
<accession>A0A2T4IZX5</accession>
<keyword evidence="11" id="KW-1185">Reference proteome</keyword>
<dbReference type="EMBL" id="PZJX01000015">
    <property type="protein sequence ID" value="PTE11143.1"/>
    <property type="molecule type" value="Genomic_DNA"/>
</dbReference>
<dbReference type="SUPFAM" id="SSF82866">
    <property type="entry name" value="Multidrug efflux transporter AcrB transmembrane domain"/>
    <property type="match status" value="2"/>
</dbReference>